<dbReference type="AlphaFoldDB" id="A0AAV4WBA8"/>
<reference evidence="1 2" key="1">
    <citation type="submission" date="2021-06" db="EMBL/GenBank/DDBJ databases">
        <title>Caerostris darwini draft genome.</title>
        <authorList>
            <person name="Kono N."/>
            <person name="Arakawa K."/>
        </authorList>
    </citation>
    <scope>NUCLEOTIDE SEQUENCE [LARGE SCALE GENOMIC DNA]</scope>
</reference>
<dbReference type="EMBL" id="BPLQ01014291">
    <property type="protein sequence ID" value="GIY78888.1"/>
    <property type="molecule type" value="Genomic_DNA"/>
</dbReference>
<evidence type="ECO:0000313" key="1">
    <source>
        <dbReference type="EMBL" id="GIY78888.1"/>
    </source>
</evidence>
<keyword evidence="2" id="KW-1185">Reference proteome</keyword>
<proteinExistence type="predicted"/>
<dbReference type="Proteomes" id="UP001054837">
    <property type="component" value="Unassembled WGS sequence"/>
</dbReference>
<protein>
    <submittedName>
        <fullName evidence="1">Uncharacterized protein</fullName>
    </submittedName>
</protein>
<comment type="caution">
    <text evidence="1">The sequence shown here is derived from an EMBL/GenBank/DDBJ whole genome shotgun (WGS) entry which is preliminary data.</text>
</comment>
<evidence type="ECO:0000313" key="2">
    <source>
        <dbReference type="Proteomes" id="UP001054837"/>
    </source>
</evidence>
<sequence>MTNDSVIDVLERERYLFERECLLKDYRTLTFPSRGGDNKSLPEKVPNGLEMRAKFLQSHTPFHYVTRGMDRVLAMLTFASDEAKMYRLASCLTRAEPVCLVVLEHALSVYEDLP</sequence>
<organism evidence="1 2">
    <name type="scientific">Caerostris darwini</name>
    <dbReference type="NCBI Taxonomy" id="1538125"/>
    <lineage>
        <taxon>Eukaryota</taxon>
        <taxon>Metazoa</taxon>
        <taxon>Ecdysozoa</taxon>
        <taxon>Arthropoda</taxon>
        <taxon>Chelicerata</taxon>
        <taxon>Arachnida</taxon>
        <taxon>Araneae</taxon>
        <taxon>Araneomorphae</taxon>
        <taxon>Entelegynae</taxon>
        <taxon>Araneoidea</taxon>
        <taxon>Araneidae</taxon>
        <taxon>Caerostris</taxon>
    </lineage>
</organism>
<accession>A0AAV4WBA8</accession>
<gene>
    <name evidence="1" type="ORF">CDAR_165511</name>
</gene>
<name>A0AAV4WBA8_9ARAC</name>